<proteinExistence type="inferred from homology"/>
<dbReference type="OrthoDB" id="9787830at2"/>
<name>A0A1T5IJU5_9FIRM</name>
<dbReference type="RefSeq" id="WP_079489029.1">
    <property type="nucleotide sequence ID" value="NZ_FUZT01000001.1"/>
</dbReference>
<dbReference type="AlphaFoldDB" id="A0A1T5IJU5"/>
<feature type="domain" description="Fe/B12 periplasmic-binding" evidence="2">
    <location>
        <begin position="177"/>
        <end position="476"/>
    </location>
</feature>
<comment type="similarity">
    <text evidence="1">Belongs to the bacterial solute-binding protein 8 family.</text>
</comment>
<dbReference type="EMBL" id="FUZT01000001">
    <property type="protein sequence ID" value="SKC39302.1"/>
    <property type="molecule type" value="Genomic_DNA"/>
</dbReference>
<dbReference type="Gene3D" id="3.90.1010.20">
    <property type="match status" value="1"/>
</dbReference>
<evidence type="ECO:0000259" key="2">
    <source>
        <dbReference type="PROSITE" id="PS50983"/>
    </source>
</evidence>
<dbReference type="Proteomes" id="UP000190285">
    <property type="component" value="Unassembled WGS sequence"/>
</dbReference>
<protein>
    <submittedName>
        <fullName evidence="3">Iron complex transport system substrate-binding protein</fullName>
    </submittedName>
</protein>
<dbReference type="PROSITE" id="PS50983">
    <property type="entry name" value="FE_B12_PBP"/>
    <property type="match status" value="1"/>
</dbReference>
<sequence length="500" mass="54905">MKKIITMVTLIFMVTILSLGCSNEVRNSQISTEIDGGIYKGIAKGYHDDINVKVEIDNEGVINSIIVGDNTETEGIGTVAIEKIPERIVEAQSLKIDAISGATVTSDAVINATANALESSGVDPVSYGYVIPSEKAAKDIEKQVKNVKMPEKKPITGSVTITDVKGREVTIDTPVSTFGISTMDVIDYIVPLKGEDAFNMLVATGKSGGKHAYDDIYFPMFPNLEGQVGIISEHNAPFDLEMILSKDPDVLIVNSAMQAHKWALEIEPQLKEAGIPLVLIDVPSTVDTSVQETITLLGKIFQEEEKAEEVSAFIDKQFDIVRSKNLLKRTDKPTFYYEKSGYSEVFGSTSSSDSGWGSVIAFAGGENIADSILKESGASKGGRNVIDPEYVLKADPEYIILSGVQSLGLNCDKDITKTAEFDIINRTGWEELSAVQKGNVYEIMHEMSRTVYSFYPTLVFAKMFYPDEFSDVNPDAILDEFFEKYTLIDDDMGVWTLKYK</sequence>
<dbReference type="Pfam" id="PF01497">
    <property type="entry name" value="Peripla_BP_2"/>
    <property type="match status" value="1"/>
</dbReference>
<dbReference type="SMART" id="SM00900">
    <property type="entry name" value="FMN_bind"/>
    <property type="match status" value="1"/>
</dbReference>
<evidence type="ECO:0000313" key="4">
    <source>
        <dbReference type="Proteomes" id="UP000190285"/>
    </source>
</evidence>
<organism evidence="3 4">
    <name type="scientific">Maledivibacter halophilus</name>
    <dbReference type="NCBI Taxonomy" id="36842"/>
    <lineage>
        <taxon>Bacteria</taxon>
        <taxon>Bacillati</taxon>
        <taxon>Bacillota</taxon>
        <taxon>Clostridia</taxon>
        <taxon>Peptostreptococcales</taxon>
        <taxon>Caminicellaceae</taxon>
        <taxon>Maledivibacter</taxon>
    </lineage>
</organism>
<dbReference type="PANTHER" id="PTHR30535:SF34">
    <property type="entry name" value="MOLYBDATE-BINDING PROTEIN MOLA"/>
    <property type="match status" value="1"/>
</dbReference>
<dbReference type="STRING" id="36842.SAMN02194393_00458"/>
<gene>
    <name evidence="3" type="ORF">SAMN02194393_00458</name>
</gene>
<dbReference type="GO" id="GO:0016020">
    <property type="term" value="C:membrane"/>
    <property type="evidence" value="ECO:0007669"/>
    <property type="project" value="InterPro"/>
</dbReference>
<dbReference type="InterPro" id="IPR007329">
    <property type="entry name" value="FMN-bd"/>
</dbReference>
<keyword evidence="4" id="KW-1185">Reference proteome</keyword>
<dbReference type="InterPro" id="IPR002491">
    <property type="entry name" value="ABC_transptr_periplasmic_BD"/>
</dbReference>
<dbReference type="PANTHER" id="PTHR30535">
    <property type="entry name" value="VITAMIN B12-BINDING PROTEIN"/>
    <property type="match status" value="1"/>
</dbReference>
<accession>A0A1T5IJU5</accession>
<dbReference type="SUPFAM" id="SSF53807">
    <property type="entry name" value="Helical backbone' metal receptor"/>
    <property type="match status" value="1"/>
</dbReference>
<dbReference type="InterPro" id="IPR050902">
    <property type="entry name" value="ABC_Transporter_SBP"/>
</dbReference>
<evidence type="ECO:0000313" key="3">
    <source>
        <dbReference type="EMBL" id="SKC39302.1"/>
    </source>
</evidence>
<dbReference type="Pfam" id="PF04205">
    <property type="entry name" value="FMN_bind"/>
    <property type="match status" value="1"/>
</dbReference>
<evidence type="ECO:0000256" key="1">
    <source>
        <dbReference type="ARBA" id="ARBA00008814"/>
    </source>
</evidence>
<reference evidence="3 4" key="1">
    <citation type="submission" date="2017-02" db="EMBL/GenBank/DDBJ databases">
        <authorList>
            <person name="Peterson S.W."/>
        </authorList>
    </citation>
    <scope>NUCLEOTIDE SEQUENCE [LARGE SCALE GENOMIC DNA]</scope>
    <source>
        <strain evidence="3 4">M1</strain>
    </source>
</reference>
<dbReference type="Gene3D" id="3.40.50.1980">
    <property type="entry name" value="Nitrogenase molybdenum iron protein domain"/>
    <property type="match status" value="2"/>
</dbReference>
<dbReference type="PROSITE" id="PS51257">
    <property type="entry name" value="PROKAR_LIPOPROTEIN"/>
    <property type="match status" value="1"/>
</dbReference>
<dbReference type="GO" id="GO:0010181">
    <property type="term" value="F:FMN binding"/>
    <property type="evidence" value="ECO:0007669"/>
    <property type="project" value="InterPro"/>
</dbReference>